<dbReference type="EMBL" id="MDKE01000013">
    <property type="protein sequence ID" value="OIN11149.1"/>
    <property type="molecule type" value="Genomic_DNA"/>
</dbReference>
<dbReference type="GO" id="GO:0016887">
    <property type="term" value="F:ATP hydrolysis activity"/>
    <property type="evidence" value="ECO:0007669"/>
    <property type="project" value="InterPro"/>
</dbReference>
<accession>A0A1J4QGK9</accession>
<dbReference type="PANTHER" id="PTHR40396:SF1">
    <property type="entry name" value="ATPASE AAA-TYPE CORE DOMAIN-CONTAINING PROTEIN"/>
    <property type="match status" value="1"/>
</dbReference>
<dbReference type="Proteomes" id="UP000243073">
    <property type="component" value="Unassembled WGS sequence"/>
</dbReference>
<name>A0A1J4QGK9_9GAMM</name>
<dbReference type="Pfam" id="PF13304">
    <property type="entry name" value="AAA_21"/>
    <property type="match status" value="1"/>
</dbReference>
<dbReference type="AlphaFoldDB" id="A0A1J4QGK9"/>
<feature type="domain" description="ATPase AAA-type core" evidence="1">
    <location>
        <begin position="27"/>
        <end position="354"/>
    </location>
</feature>
<dbReference type="InterPro" id="IPR027417">
    <property type="entry name" value="P-loop_NTPase"/>
</dbReference>
<evidence type="ECO:0000259" key="1">
    <source>
        <dbReference type="Pfam" id="PF13304"/>
    </source>
</evidence>
<dbReference type="Gene3D" id="3.40.50.300">
    <property type="entry name" value="P-loop containing nucleotide triphosphate hydrolases"/>
    <property type="match status" value="1"/>
</dbReference>
<organism evidence="2 3">
    <name type="scientific">Oceanisphaera psychrotolerans</name>
    <dbReference type="NCBI Taxonomy" id="1414654"/>
    <lineage>
        <taxon>Bacteria</taxon>
        <taxon>Pseudomonadati</taxon>
        <taxon>Pseudomonadota</taxon>
        <taxon>Gammaproteobacteria</taxon>
        <taxon>Aeromonadales</taxon>
        <taxon>Aeromonadaceae</taxon>
        <taxon>Oceanisphaera</taxon>
    </lineage>
</organism>
<sequence length="417" mass="47762">MTATNSKQDEEYNLFEPEGLREKVLPIVAIYGANGAGKTNVIAALMFFVHTILHNHRRDFSEINFPKFKLDPSFEKSESEFDIDFMFEGVHYNYGYIVNDGVVRSEWLYSFSYKQRASRTVLFHRDVESEDGEYYFNKVLKGKNKSISDVTSRSSLFLSTAAKSNHDLINRIYDYFKSSYNFRFRNDVQENAIAKKIKDNNLTKDIGSFLSLIDIGAVEMNVGIYEVDDEQKEIKASFKQALMSVLNSKENVDFKFPDDDSNIEYKISISRRNSNDKLVKFKYGDESLGTKSLISLLASVFLILREGGIFVVDELESSLHTLLSLKVVELFNCSRINSKGAQLIFTTHETQLLNYKGFRKDEVWLAEKCENGSTKIAPLSDYSIPNKSNVRNGYLDGRFGAVPFLGLMNNFEKLWSE</sequence>
<dbReference type="InterPro" id="IPR003959">
    <property type="entry name" value="ATPase_AAA_core"/>
</dbReference>
<dbReference type="RefSeq" id="WP_175514073.1">
    <property type="nucleotide sequence ID" value="NZ_MDKE01000013.1"/>
</dbReference>
<dbReference type="PANTHER" id="PTHR40396">
    <property type="entry name" value="ATPASE-LIKE PROTEIN"/>
    <property type="match status" value="1"/>
</dbReference>
<comment type="caution">
    <text evidence="2">The sequence shown here is derived from an EMBL/GenBank/DDBJ whole genome shotgun (WGS) entry which is preliminary data.</text>
</comment>
<reference evidence="2 3" key="1">
    <citation type="submission" date="2016-07" db="EMBL/GenBank/DDBJ databases">
        <title>Draft Genome Sequence of Oceanisphaera psychrotolerans, isolated from coastal sediment samples.</title>
        <authorList>
            <person name="Zhuo S."/>
            <person name="Ruan Z."/>
        </authorList>
    </citation>
    <scope>NUCLEOTIDE SEQUENCE [LARGE SCALE GENOMIC DNA]</scope>
    <source>
        <strain evidence="2 3">LAM-WHM-ZC</strain>
    </source>
</reference>
<keyword evidence="3" id="KW-1185">Reference proteome</keyword>
<evidence type="ECO:0000313" key="3">
    <source>
        <dbReference type="Proteomes" id="UP000243073"/>
    </source>
</evidence>
<gene>
    <name evidence="2" type="ORF">BFR47_12465</name>
</gene>
<dbReference type="GO" id="GO:0005524">
    <property type="term" value="F:ATP binding"/>
    <property type="evidence" value="ECO:0007669"/>
    <property type="project" value="InterPro"/>
</dbReference>
<evidence type="ECO:0000313" key="2">
    <source>
        <dbReference type="EMBL" id="OIN11149.1"/>
    </source>
</evidence>
<proteinExistence type="predicted"/>
<dbReference type="SUPFAM" id="SSF52540">
    <property type="entry name" value="P-loop containing nucleoside triphosphate hydrolases"/>
    <property type="match status" value="1"/>
</dbReference>
<protein>
    <recommendedName>
        <fullName evidence="1">ATPase AAA-type core domain-containing protein</fullName>
    </recommendedName>
</protein>